<feature type="region of interest" description="Disordered" evidence="1">
    <location>
        <begin position="293"/>
        <end position="386"/>
    </location>
</feature>
<feature type="region of interest" description="Disordered" evidence="1">
    <location>
        <begin position="18"/>
        <end position="41"/>
    </location>
</feature>
<evidence type="ECO:0000313" key="3">
    <source>
        <dbReference type="Proteomes" id="UP000028837"/>
    </source>
</evidence>
<evidence type="ECO:0000313" key="2">
    <source>
        <dbReference type="EMBL" id="KFG35954.1"/>
    </source>
</evidence>
<evidence type="ECO:0000256" key="1">
    <source>
        <dbReference type="SAM" id="MobiDB-lite"/>
    </source>
</evidence>
<gene>
    <name evidence="2" type="ORF">TGDOM2_214540</name>
</gene>
<reference evidence="2 3" key="1">
    <citation type="submission" date="2014-02" db="EMBL/GenBank/DDBJ databases">
        <authorList>
            <person name="Sibley D."/>
            <person name="Venepally P."/>
            <person name="Karamycheva S."/>
            <person name="Hadjithomas M."/>
            <person name="Khan A."/>
            <person name="Brunk B."/>
            <person name="Roos D."/>
            <person name="Caler E."/>
            <person name="Lorenzi H."/>
        </authorList>
    </citation>
    <scope>NUCLEOTIDE SEQUENCE [LARGE SCALE GENOMIC DNA]</scope>
    <source>
        <strain evidence="2 3">GAB2-2007-GAL-DOM2</strain>
    </source>
</reference>
<organism evidence="2 3">
    <name type="scientific">Toxoplasma gondii GAB2-2007-GAL-DOM2</name>
    <dbReference type="NCBI Taxonomy" id="1130820"/>
    <lineage>
        <taxon>Eukaryota</taxon>
        <taxon>Sar</taxon>
        <taxon>Alveolata</taxon>
        <taxon>Apicomplexa</taxon>
        <taxon>Conoidasida</taxon>
        <taxon>Coccidia</taxon>
        <taxon>Eucoccidiorida</taxon>
        <taxon>Eimeriorina</taxon>
        <taxon>Sarcocystidae</taxon>
        <taxon>Toxoplasma</taxon>
    </lineage>
</organism>
<accession>A0A086JUY6</accession>
<dbReference type="OrthoDB" id="331543at2759"/>
<protein>
    <submittedName>
        <fullName evidence="2">Uncharacterized protein</fullName>
    </submittedName>
</protein>
<dbReference type="Proteomes" id="UP000028837">
    <property type="component" value="Unassembled WGS sequence"/>
</dbReference>
<comment type="caution">
    <text evidence="2">The sequence shown here is derived from an EMBL/GenBank/DDBJ whole genome shotgun (WGS) entry which is preliminary data.</text>
</comment>
<feature type="region of interest" description="Disordered" evidence="1">
    <location>
        <begin position="163"/>
        <end position="208"/>
    </location>
</feature>
<dbReference type="AlphaFoldDB" id="A0A086JUY6"/>
<dbReference type="EMBL" id="AHZU02001134">
    <property type="protein sequence ID" value="KFG35954.1"/>
    <property type="molecule type" value="Genomic_DNA"/>
</dbReference>
<name>A0A086JUY6_TOXGO</name>
<proteinExistence type="predicted"/>
<sequence>MSLCTSLPLTYANFKDDSRMPDSCRGGTNGAQNTRPRSTRVRSLGHRLNRQAATNLADLSNVTDTLVKHAARNPFVPWKVWKRGGGTYLPCHVAITPASSDSAVSLQSIKASRTPVRRLRRLAREKGGNGFASKPSLAATISPGASPFFYAATTCATLPALHGQDLPPSKDDGSGSSQEKVCRADDGLTTSEAHRVTGPRPRPPVPPWLSLRCSSSTGASVYTNDFPRYCYPLSRPESEDPPPLPQLTECFDGFENGTEGAILPARNSLSSDVARRVRFCIKLRSLKQIGDWGEDDSVSVSSAEPSDASEDQHEPYIDSSTSQGSSPPGEGVRAVGLSEKPAFLPSTASTVSSVKKDKGEGGGHLRTSYSPSVGSSVDEGTGSGLL</sequence>
<feature type="compositionally biased region" description="Basic and acidic residues" evidence="1">
    <location>
        <begin position="354"/>
        <end position="363"/>
    </location>
</feature>
<dbReference type="VEuPathDB" id="ToxoDB:TGDOM2_214540"/>